<feature type="transmembrane region" description="Helical" evidence="4">
    <location>
        <begin position="236"/>
        <end position="254"/>
    </location>
</feature>
<dbReference type="InterPro" id="IPR029044">
    <property type="entry name" value="Nucleotide-diphossugar_trans"/>
</dbReference>
<protein>
    <submittedName>
        <fullName evidence="6">Glycosyltransferase</fullName>
    </submittedName>
</protein>
<dbReference type="AlphaFoldDB" id="A0A9D1M7L0"/>
<keyword evidence="4" id="KW-1133">Transmembrane helix</keyword>
<name>A0A9D1M7L0_9BACT</name>
<dbReference type="SUPFAM" id="SSF53448">
    <property type="entry name" value="Nucleotide-diphospho-sugar transferases"/>
    <property type="match status" value="1"/>
</dbReference>
<evidence type="ECO:0000256" key="2">
    <source>
        <dbReference type="ARBA" id="ARBA00022676"/>
    </source>
</evidence>
<sequence length="271" mass="31574">MDKFSVLISVYYKECPAYLDTALNSVFEQTVVPSEVVIVKDGKLTSGLDSVIDLYQEKYPEQIKIVSLPQNVGLGQALNRGLEACTSELVARMDSDDISLSGRFKKQLSVFKRFPKIDVVGGWISEFIDDPHNIVSVRKLPEHQEELLRYSKKRSPLNHVSVMFKKSAVLQAGSYQHFPLMEDYYLWVRMLMNGAQFYNIQESLVLVRNSNEMYNRRGGFRYARTESRFFKYLYKIHYIGLFLLITNVCIRFVVRIIPNRLRKQVYLKTLR</sequence>
<keyword evidence="4" id="KW-0472">Membrane</keyword>
<dbReference type="InterPro" id="IPR001173">
    <property type="entry name" value="Glyco_trans_2-like"/>
</dbReference>
<keyword evidence="3" id="KW-0808">Transferase</keyword>
<gene>
    <name evidence="6" type="ORF">IAB03_05095</name>
</gene>
<evidence type="ECO:0000313" key="7">
    <source>
        <dbReference type="Proteomes" id="UP000824112"/>
    </source>
</evidence>
<organism evidence="6 7">
    <name type="scientific">Candidatus Gallibacteroides avistercoris</name>
    <dbReference type="NCBI Taxonomy" id="2840833"/>
    <lineage>
        <taxon>Bacteria</taxon>
        <taxon>Pseudomonadati</taxon>
        <taxon>Bacteroidota</taxon>
        <taxon>Bacteroidia</taxon>
        <taxon>Bacteroidales</taxon>
        <taxon>Bacteroidaceae</taxon>
        <taxon>Bacteroidaceae incertae sedis</taxon>
        <taxon>Candidatus Gallibacteroides</taxon>
    </lineage>
</organism>
<keyword evidence="4" id="KW-0812">Transmembrane</keyword>
<dbReference type="Gene3D" id="3.90.550.10">
    <property type="entry name" value="Spore Coat Polysaccharide Biosynthesis Protein SpsA, Chain A"/>
    <property type="match status" value="1"/>
</dbReference>
<dbReference type="PANTHER" id="PTHR43685">
    <property type="entry name" value="GLYCOSYLTRANSFERASE"/>
    <property type="match status" value="1"/>
</dbReference>
<keyword evidence="2" id="KW-0328">Glycosyltransferase</keyword>
<comment type="similarity">
    <text evidence="1">Belongs to the glycosyltransferase 2 family.</text>
</comment>
<reference evidence="6" key="2">
    <citation type="journal article" date="2021" name="PeerJ">
        <title>Extensive microbial diversity within the chicken gut microbiome revealed by metagenomics and culture.</title>
        <authorList>
            <person name="Gilroy R."/>
            <person name="Ravi A."/>
            <person name="Getino M."/>
            <person name="Pursley I."/>
            <person name="Horton D.L."/>
            <person name="Alikhan N.F."/>
            <person name="Baker D."/>
            <person name="Gharbi K."/>
            <person name="Hall N."/>
            <person name="Watson M."/>
            <person name="Adriaenssens E.M."/>
            <person name="Foster-Nyarko E."/>
            <person name="Jarju S."/>
            <person name="Secka A."/>
            <person name="Antonio M."/>
            <person name="Oren A."/>
            <person name="Chaudhuri R.R."/>
            <person name="La Ragione R."/>
            <person name="Hildebrand F."/>
            <person name="Pallen M.J."/>
        </authorList>
    </citation>
    <scope>NUCLEOTIDE SEQUENCE</scope>
    <source>
        <strain evidence="6">CHK158-818</strain>
    </source>
</reference>
<evidence type="ECO:0000259" key="5">
    <source>
        <dbReference type="Pfam" id="PF00535"/>
    </source>
</evidence>
<feature type="domain" description="Glycosyltransferase 2-like" evidence="5">
    <location>
        <begin position="5"/>
        <end position="162"/>
    </location>
</feature>
<evidence type="ECO:0000256" key="4">
    <source>
        <dbReference type="SAM" id="Phobius"/>
    </source>
</evidence>
<evidence type="ECO:0000313" key="6">
    <source>
        <dbReference type="EMBL" id="HIU55171.1"/>
    </source>
</evidence>
<proteinExistence type="inferred from homology"/>
<comment type="caution">
    <text evidence="6">The sequence shown here is derived from an EMBL/GenBank/DDBJ whole genome shotgun (WGS) entry which is preliminary data.</text>
</comment>
<dbReference type="PANTHER" id="PTHR43685:SF5">
    <property type="entry name" value="GLYCOSYLTRANSFERASE EPSE-RELATED"/>
    <property type="match status" value="1"/>
</dbReference>
<reference evidence="6" key="1">
    <citation type="submission" date="2020-10" db="EMBL/GenBank/DDBJ databases">
        <authorList>
            <person name="Gilroy R."/>
        </authorList>
    </citation>
    <scope>NUCLEOTIDE SEQUENCE</scope>
    <source>
        <strain evidence="6">CHK158-818</strain>
    </source>
</reference>
<dbReference type="GO" id="GO:0016757">
    <property type="term" value="F:glycosyltransferase activity"/>
    <property type="evidence" value="ECO:0007669"/>
    <property type="project" value="UniProtKB-KW"/>
</dbReference>
<dbReference type="Proteomes" id="UP000824112">
    <property type="component" value="Unassembled WGS sequence"/>
</dbReference>
<dbReference type="EMBL" id="DVNA01000118">
    <property type="protein sequence ID" value="HIU55171.1"/>
    <property type="molecule type" value="Genomic_DNA"/>
</dbReference>
<evidence type="ECO:0000256" key="3">
    <source>
        <dbReference type="ARBA" id="ARBA00022679"/>
    </source>
</evidence>
<dbReference type="InterPro" id="IPR050834">
    <property type="entry name" value="Glycosyltransf_2"/>
</dbReference>
<dbReference type="Pfam" id="PF00535">
    <property type="entry name" value="Glycos_transf_2"/>
    <property type="match status" value="1"/>
</dbReference>
<evidence type="ECO:0000256" key="1">
    <source>
        <dbReference type="ARBA" id="ARBA00006739"/>
    </source>
</evidence>
<accession>A0A9D1M7L0</accession>